<comment type="subcellular location">
    <subcellularLocation>
        <location evidence="1">Nucleus</location>
    </subcellularLocation>
</comment>
<dbReference type="GO" id="GO:0006397">
    <property type="term" value="P:mRNA processing"/>
    <property type="evidence" value="ECO:0007669"/>
    <property type="project" value="UniProtKB-KW"/>
</dbReference>
<evidence type="ECO:0000313" key="8">
    <source>
        <dbReference type="EMBL" id="KAI3402520.2"/>
    </source>
</evidence>
<evidence type="ECO:0000313" key="9">
    <source>
        <dbReference type="Proteomes" id="UP001202479"/>
    </source>
</evidence>
<dbReference type="Pfam" id="PF03178">
    <property type="entry name" value="CPSF_A"/>
    <property type="match status" value="1"/>
</dbReference>
<dbReference type="InterPro" id="IPR050358">
    <property type="entry name" value="RSE1/DDB1/CFT1"/>
</dbReference>
<dbReference type="AlphaFoldDB" id="A0AAI9ST84"/>
<name>A0AAI9ST84_9ASCO</name>
<sequence length="1220" mass="138134">MLSRRAHRIANGWLRLNTSKQESKKVRVGQFVDGKKAQEIILVSSSHLLMFYIDQETGKIYNKLTQNLFAVVNKVDKIRLGNIKDGLVMTSDSGNLSVLEYDEKLNKFRSIVQQPMTKNGWNKTYPGEYLVVEPQSRCILVGAMEKIKLLYRINAATEELEELESRSQRSSRLQEEEEGEENGQPRLEISSPVELNTKHLLCLNIVALHTEYENPLFCAIEYNPEDKRTLLNYYMFDQGLNYMVKRKVPNPELPDDSNYLIPVAGSIGGVLICGENWIRYEKLDVCSLVLPLPRRENQNTTIVGHVSHMFKKKGMYIFLQSTHGDLFKLVINYDSGRAIVKDITITYFDTISPCHNISMIKGGFLFANTLNNNQYLYQFDKLGEETREGDLIIESSLTQKESMTPNSAKLLNMNFKVKELENLILIDTLESLSPITDSRLLPHSRIAALSTNANMKTIVRGMPTATLVESPLAFSPTDVFTTKLTGQSENDEYLVLTSTLASKTLVLSIGETLEDVNDSEFILDQPTIAVQQVGKSSLVQVYTNGIRHVTPTSQTTTTTRTKSKKTTDWYPPAGISITHAATNNHQILLALSNSEVVYFETDPIDDQLVEYQDKLEISSPVTSMTISQNRSSFAVIGCSDETVQVISLQSQSCLEIKSLQALSSKASSLAMMSYQHATFVHIGMENGIYAKARIDQFSGKLSDTRVKYLGSRAISLRLIKLSDEIEGILAISSQAWIAYHYQGSFKITQLLNINIESGASLVSEDVGGEAIVGTRGHNLLIFSVGQEDSAFDPNQDLTIETLKLRYMPRKMISFDTRLYVSEVGVGVKTPYQQSLTKDVDDKVDTTYYEKFGYELSKNNCASCCQVVQNGQVKHTFEFYKNEQIIDMAIAHFNKNNYLVVGVKNVVDAKNLLYTFKLDRKKSLQYTHKTELDYFPQVIEFFNDRVLIGSDNTLSLYEMGQRQLLRKSFTRFDFLKKINKILPSVQNRIIIADLQSGSSLLFAKFDADENQFVPVADAIIKRNITSIAKLDYDTVIMGDKFGQMAISRIEEVDSRKIDQEWSIVKQQTQDSSSINSCIFKLRDLCEFYIPDIITSFQMSDSSSTEGSILYMGLQGTLGVMIPLLTKSEIELLFNLQLEMRKLCNPDDKKTMAVARWLSPLGKDHIKHRSYYQPVKNVIDGDFVENFTCLDHGWKLRISQSLNRSINEIEKKLHDVRNRPTF</sequence>
<dbReference type="InterPro" id="IPR018846">
    <property type="entry name" value="Beta-prop_RSE1/DDB1/CPSF1_1st"/>
</dbReference>
<dbReference type="InterPro" id="IPR015943">
    <property type="entry name" value="WD40/YVTN_repeat-like_dom_sf"/>
</dbReference>
<dbReference type="PANTHER" id="PTHR10644">
    <property type="entry name" value="DNA REPAIR/RNA PROCESSING CPSF FAMILY"/>
    <property type="match status" value="1"/>
</dbReference>
<evidence type="ECO:0000259" key="6">
    <source>
        <dbReference type="Pfam" id="PF10433"/>
    </source>
</evidence>
<dbReference type="Pfam" id="PF10433">
    <property type="entry name" value="Beta-prop_RSE1_1st"/>
    <property type="match status" value="1"/>
</dbReference>
<dbReference type="InterPro" id="IPR058543">
    <property type="entry name" value="Beta-prop_RSE1/DDB1/CPSF1_2nd"/>
</dbReference>
<dbReference type="Pfam" id="PF23726">
    <property type="entry name" value="Beta-prop_RSE1_2nd"/>
    <property type="match status" value="1"/>
</dbReference>
<dbReference type="InterPro" id="IPR036322">
    <property type="entry name" value="WD40_repeat_dom_sf"/>
</dbReference>
<dbReference type="SUPFAM" id="SSF50978">
    <property type="entry name" value="WD40 repeat-like"/>
    <property type="match status" value="1"/>
</dbReference>
<dbReference type="GO" id="GO:0005634">
    <property type="term" value="C:nucleus"/>
    <property type="evidence" value="ECO:0007669"/>
    <property type="project" value="UniProtKB-SubCell"/>
</dbReference>
<dbReference type="Gene3D" id="2.130.10.10">
    <property type="entry name" value="YVTN repeat-like/Quinoprotein amine dehydrogenase"/>
    <property type="match status" value="2"/>
</dbReference>
<evidence type="ECO:0000259" key="5">
    <source>
        <dbReference type="Pfam" id="PF03178"/>
    </source>
</evidence>
<dbReference type="Proteomes" id="UP001202479">
    <property type="component" value="Unassembled WGS sequence"/>
</dbReference>
<reference evidence="8" key="1">
    <citation type="journal article" date="2022" name="DNA Res.">
        <title>Genome analysis of five recently described species of the CUG-Ser clade uncovers Candida theae as a new hybrid lineage with pathogenic potential in the Candida parapsilosis species complex.</title>
        <authorList>
            <person name="Mixao V."/>
            <person name="Del Olmo V."/>
            <person name="Hegedusova E."/>
            <person name="Saus E."/>
            <person name="Pryszcz L."/>
            <person name="Cillingova A."/>
            <person name="Nosek J."/>
            <person name="Gabaldon T."/>
        </authorList>
    </citation>
    <scope>NUCLEOTIDE SEQUENCE</scope>
    <source>
        <strain evidence="8">CBS 10844</strain>
    </source>
</reference>
<protein>
    <submittedName>
        <fullName evidence="8">RSE1</fullName>
    </submittedName>
</protein>
<feature type="region of interest" description="Disordered" evidence="4">
    <location>
        <begin position="161"/>
        <end position="188"/>
    </location>
</feature>
<comment type="caution">
    <text evidence="8">The sequence shown here is derived from an EMBL/GenBank/DDBJ whole genome shotgun (WGS) entry which is preliminary data.</text>
</comment>
<evidence type="ECO:0000259" key="7">
    <source>
        <dbReference type="Pfam" id="PF23726"/>
    </source>
</evidence>
<dbReference type="GO" id="GO:0003676">
    <property type="term" value="F:nucleic acid binding"/>
    <property type="evidence" value="ECO:0007669"/>
    <property type="project" value="InterPro"/>
</dbReference>
<keyword evidence="3" id="KW-0539">Nucleus</keyword>
<keyword evidence="2" id="KW-0507">mRNA processing</keyword>
<dbReference type="GeneID" id="73382227"/>
<feature type="domain" description="RSE1/DDB1/CPSF1 first beta-propeller" evidence="6">
    <location>
        <begin position="30"/>
        <end position="428"/>
    </location>
</feature>
<evidence type="ECO:0000256" key="1">
    <source>
        <dbReference type="ARBA" id="ARBA00004123"/>
    </source>
</evidence>
<organism evidence="8 9">
    <name type="scientific">Candida oxycetoniae</name>
    <dbReference type="NCBI Taxonomy" id="497107"/>
    <lineage>
        <taxon>Eukaryota</taxon>
        <taxon>Fungi</taxon>
        <taxon>Dikarya</taxon>
        <taxon>Ascomycota</taxon>
        <taxon>Saccharomycotina</taxon>
        <taxon>Pichiomycetes</taxon>
        <taxon>Debaryomycetaceae</taxon>
        <taxon>Candida/Lodderomyces clade</taxon>
        <taxon>Candida</taxon>
    </lineage>
</organism>
<evidence type="ECO:0000256" key="4">
    <source>
        <dbReference type="SAM" id="MobiDB-lite"/>
    </source>
</evidence>
<evidence type="ECO:0000256" key="2">
    <source>
        <dbReference type="ARBA" id="ARBA00022664"/>
    </source>
</evidence>
<dbReference type="EMBL" id="JAHUZD010000143">
    <property type="protein sequence ID" value="KAI3402520.2"/>
    <property type="molecule type" value="Genomic_DNA"/>
</dbReference>
<dbReference type="InterPro" id="IPR004871">
    <property type="entry name" value="RSE1/DDB1/CPSF1_C"/>
</dbReference>
<evidence type="ECO:0000256" key="3">
    <source>
        <dbReference type="ARBA" id="ARBA00023242"/>
    </source>
</evidence>
<keyword evidence="9" id="KW-1185">Reference proteome</keyword>
<gene>
    <name evidence="8" type="ORF">KGF56_004612</name>
</gene>
<dbReference type="RefSeq" id="XP_049178267.1">
    <property type="nucleotide sequence ID" value="XM_049326069.1"/>
</dbReference>
<feature type="domain" description="RSE1/DDB1/CPSF1 C-terminal" evidence="5">
    <location>
        <begin position="862"/>
        <end position="1186"/>
    </location>
</feature>
<proteinExistence type="predicted"/>
<accession>A0AAI9ST84</accession>
<feature type="domain" description="RSE1/DDB1/CPSF1 second beta-propeller" evidence="7">
    <location>
        <begin position="467"/>
        <end position="783"/>
    </location>
</feature>